<keyword evidence="4" id="KW-1185">Reference proteome</keyword>
<name>A0ABX7PB64_9BACT</name>
<dbReference type="EMBL" id="CP071090">
    <property type="protein sequence ID" value="QSQ27759.1"/>
    <property type="molecule type" value="Genomic_DNA"/>
</dbReference>
<dbReference type="Proteomes" id="UP000662747">
    <property type="component" value="Chromosome"/>
</dbReference>
<sequence>MPSGMTSFLSRHRFELLALVLAAASCALHVWVERTPSVGLVSGKDADVPLLARGIRLLEGKATDLQFRIRGPRTVDPRVVVVAVDEKSARAHGRWPWPRDLVAKGIDNLREAGASAIGLDMIFADEDPENGARSADENARILRHLLDAEDPAKALAEVRASLAAGAPSSRDSLLAAALSRAPQSVQGVMVYPSMDREQFASREAEWAALLEPHLLRSFPGAVPGSSFDVDVKSVPGWRNYSAQLPLPELARASERIGHFSAVMDLDGTLRRMPVFAKLEGPGGFLPALSVQTAAAFYGAQVEPLYDADEGALAGARLRRASDAPVIVPTPLSEPFTLINYPGPSGSFTTLSMADVLDGSFDKKDVKGKAVLVGVTLLGNYDQRVTPFREFEPGVYVHAAFLSNILAQDFLTRPEGLIGLELLFMVGAAVLLARLLPYVRYSWKLGAVALLAAAWLTVAQVLFARGIQVATVMPMLSLFTSAFGVLFLGYRTVDQEKARLRHTFQHYLDASVMEQVLAHPERLKLGGERKELTVLFSDIRGFTTLSERMSPEGLVTFINQYLTPMTGVVFAHGGTLDKYIGDAIMCFWGAPVDQPDHALRACRTALGFLDKLQELKVRWRAAGLPEVDIGVGVNTGPMNVGHMGTESRFNYTVMGDAVNLASRLEGLNKEYGTRILVAEGTYLQVREHVIARRLGAVRVKGKQEPVAIYELRAMGRPEGADAEAIRVFEEGVDRFIARDWDAAQQRFQRTLELWPEDVPSRRYAEAAAAFRTLPPGQDWDGVFTATTK</sequence>
<dbReference type="PANTHER" id="PTHR43081">
    <property type="entry name" value="ADENYLATE CYCLASE, TERMINAL-DIFFERENTIATION SPECIFIC-RELATED"/>
    <property type="match status" value="1"/>
</dbReference>
<dbReference type="PROSITE" id="PS50125">
    <property type="entry name" value="GUANYLATE_CYCLASE_2"/>
    <property type="match status" value="1"/>
</dbReference>
<evidence type="ECO:0000256" key="1">
    <source>
        <dbReference type="SAM" id="Phobius"/>
    </source>
</evidence>
<dbReference type="RefSeq" id="WP_206729275.1">
    <property type="nucleotide sequence ID" value="NZ_CP071090.1"/>
</dbReference>
<reference evidence="3 4" key="1">
    <citation type="submission" date="2021-02" db="EMBL/GenBank/DDBJ databases">
        <title>De Novo genome assembly of isolated myxobacteria.</title>
        <authorList>
            <person name="Stevens D.C."/>
        </authorList>
    </citation>
    <scope>NUCLEOTIDE SEQUENCE [LARGE SCALE GENOMIC DNA]</scope>
    <source>
        <strain evidence="4">SCPEA02</strain>
    </source>
</reference>
<protein>
    <submittedName>
        <fullName evidence="3">Adenylate/guanylate cyclase domain-containing protein</fullName>
    </submittedName>
</protein>
<dbReference type="InterPro" id="IPR001054">
    <property type="entry name" value="A/G_cyclase"/>
</dbReference>
<gene>
    <name evidence="3" type="ORF">JY651_23905</name>
</gene>
<dbReference type="SUPFAM" id="SSF55073">
    <property type="entry name" value="Nucleotide cyclase"/>
    <property type="match status" value="1"/>
</dbReference>
<organism evidence="3 4">
    <name type="scientific">Pyxidicoccus parkwayensis</name>
    <dbReference type="NCBI Taxonomy" id="2813578"/>
    <lineage>
        <taxon>Bacteria</taxon>
        <taxon>Pseudomonadati</taxon>
        <taxon>Myxococcota</taxon>
        <taxon>Myxococcia</taxon>
        <taxon>Myxococcales</taxon>
        <taxon>Cystobacterineae</taxon>
        <taxon>Myxococcaceae</taxon>
        <taxon>Pyxidicoccus</taxon>
    </lineage>
</organism>
<dbReference type="InterPro" id="IPR007890">
    <property type="entry name" value="CHASE2"/>
</dbReference>
<dbReference type="InterPro" id="IPR050697">
    <property type="entry name" value="Adenylyl/Guanylyl_Cyclase_3/4"/>
</dbReference>
<dbReference type="SMART" id="SM00044">
    <property type="entry name" value="CYCc"/>
    <property type="match status" value="1"/>
</dbReference>
<dbReference type="CDD" id="cd07302">
    <property type="entry name" value="CHD"/>
    <property type="match status" value="1"/>
</dbReference>
<feature type="domain" description="Guanylate cyclase" evidence="2">
    <location>
        <begin position="532"/>
        <end position="664"/>
    </location>
</feature>
<dbReference type="PANTHER" id="PTHR43081:SF1">
    <property type="entry name" value="ADENYLATE CYCLASE, TERMINAL-DIFFERENTIATION SPECIFIC"/>
    <property type="match status" value="1"/>
</dbReference>
<feature type="transmembrane region" description="Helical" evidence="1">
    <location>
        <begin position="415"/>
        <end position="435"/>
    </location>
</feature>
<evidence type="ECO:0000313" key="4">
    <source>
        <dbReference type="Proteomes" id="UP000662747"/>
    </source>
</evidence>
<proteinExistence type="predicted"/>
<dbReference type="InterPro" id="IPR029787">
    <property type="entry name" value="Nucleotide_cyclase"/>
</dbReference>
<feature type="transmembrane region" description="Helical" evidence="1">
    <location>
        <begin position="468"/>
        <end position="489"/>
    </location>
</feature>
<keyword evidence="1" id="KW-0472">Membrane</keyword>
<dbReference type="Gene3D" id="3.30.70.1230">
    <property type="entry name" value="Nucleotide cyclase"/>
    <property type="match status" value="1"/>
</dbReference>
<dbReference type="SMART" id="SM01080">
    <property type="entry name" value="CHASE2"/>
    <property type="match status" value="1"/>
</dbReference>
<evidence type="ECO:0000313" key="3">
    <source>
        <dbReference type="EMBL" id="QSQ27759.1"/>
    </source>
</evidence>
<accession>A0ABX7PB64</accession>
<evidence type="ECO:0000259" key="2">
    <source>
        <dbReference type="PROSITE" id="PS50125"/>
    </source>
</evidence>
<keyword evidence="1" id="KW-0812">Transmembrane</keyword>
<dbReference type="Pfam" id="PF00211">
    <property type="entry name" value="Guanylate_cyc"/>
    <property type="match status" value="1"/>
</dbReference>
<feature type="transmembrane region" description="Helical" evidence="1">
    <location>
        <begin position="442"/>
        <end position="462"/>
    </location>
</feature>
<dbReference type="Pfam" id="PF05226">
    <property type="entry name" value="CHASE2"/>
    <property type="match status" value="1"/>
</dbReference>
<keyword evidence="1" id="KW-1133">Transmembrane helix</keyword>